<dbReference type="InterPro" id="IPR036390">
    <property type="entry name" value="WH_DNA-bd_sf"/>
</dbReference>
<dbReference type="InterPro" id="IPR036388">
    <property type="entry name" value="WH-like_DNA-bd_sf"/>
</dbReference>
<dbReference type="PANTHER" id="PTHR39515">
    <property type="entry name" value="CONSERVED PROTEIN"/>
    <property type="match status" value="1"/>
</dbReference>
<dbReference type="PANTHER" id="PTHR39515:SF2">
    <property type="entry name" value="HTH-TYPE TRANSCRIPTIONAL REGULATOR RV0880"/>
    <property type="match status" value="1"/>
</dbReference>
<reference evidence="2 3" key="1">
    <citation type="submission" date="2020-03" db="EMBL/GenBank/DDBJ databases">
        <title>WGS of the type strain of Planosporangium spp.</title>
        <authorList>
            <person name="Thawai C."/>
        </authorList>
    </citation>
    <scope>NUCLEOTIDE SEQUENCE [LARGE SCALE GENOMIC DNA]</scope>
    <source>
        <strain evidence="2 3">TBRC 5610</strain>
    </source>
</reference>
<dbReference type="Gene3D" id="1.10.10.10">
    <property type="entry name" value="Winged helix-like DNA-binding domain superfamily/Winged helix DNA-binding domain"/>
    <property type="match status" value="1"/>
</dbReference>
<feature type="domain" description="HTH marR-type" evidence="1">
    <location>
        <begin position="8"/>
        <end position="150"/>
    </location>
</feature>
<gene>
    <name evidence="2" type="ORF">HC031_27910</name>
</gene>
<proteinExistence type="predicted"/>
<organism evidence="2 3">
    <name type="scientific">Planosporangium thailandense</name>
    <dbReference type="NCBI Taxonomy" id="765197"/>
    <lineage>
        <taxon>Bacteria</taxon>
        <taxon>Bacillati</taxon>
        <taxon>Actinomycetota</taxon>
        <taxon>Actinomycetes</taxon>
        <taxon>Micromonosporales</taxon>
        <taxon>Micromonosporaceae</taxon>
        <taxon>Planosporangium</taxon>
    </lineage>
</organism>
<evidence type="ECO:0000313" key="3">
    <source>
        <dbReference type="Proteomes" id="UP000722989"/>
    </source>
</evidence>
<keyword evidence="3" id="KW-1185">Reference proteome</keyword>
<name>A0ABX0Y5W3_9ACTN</name>
<sequence>MDARRPQPSGLADSIARLRRALRRGARVADPANELAIAQLELLSCLAERPGTRPGQLARLLHLRPNSVTTLVNSLAAQGLVSRSEVPGDRRAVTLEVTGAGRRAVDAWQATNSAVVHLAASTLTASQRATLARAAPALDALAQAIERLADANAAPSARESR</sequence>
<dbReference type="Pfam" id="PF01047">
    <property type="entry name" value="MarR"/>
    <property type="match status" value="1"/>
</dbReference>
<evidence type="ECO:0000259" key="1">
    <source>
        <dbReference type="PROSITE" id="PS50995"/>
    </source>
</evidence>
<dbReference type="InterPro" id="IPR000835">
    <property type="entry name" value="HTH_MarR-typ"/>
</dbReference>
<comment type="caution">
    <text evidence="2">The sequence shown here is derived from an EMBL/GenBank/DDBJ whole genome shotgun (WGS) entry which is preliminary data.</text>
</comment>
<dbReference type="SUPFAM" id="SSF46785">
    <property type="entry name" value="Winged helix' DNA-binding domain"/>
    <property type="match status" value="1"/>
</dbReference>
<dbReference type="EMBL" id="JAATVY010000031">
    <property type="protein sequence ID" value="NJC73522.1"/>
    <property type="molecule type" value="Genomic_DNA"/>
</dbReference>
<protein>
    <submittedName>
        <fullName evidence="2">MarR family transcriptional regulator</fullName>
    </submittedName>
</protein>
<dbReference type="InterPro" id="IPR052526">
    <property type="entry name" value="HTH-type_Bedaq_tolerance"/>
</dbReference>
<dbReference type="Proteomes" id="UP000722989">
    <property type="component" value="Unassembled WGS sequence"/>
</dbReference>
<evidence type="ECO:0000313" key="2">
    <source>
        <dbReference type="EMBL" id="NJC73522.1"/>
    </source>
</evidence>
<dbReference type="PROSITE" id="PS50995">
    <property type="entry name" value="HTH_MARR_2"/>
    <property type="match status" value="1"/>
</dbReference>
<accession>A0ABX0Y5W3</accession>
<dbReference type="SMART" id="SM00347">
    <property type="entry name" value="HTH_MARR"/>
    <property type="match status" value="1"/>
</dbReference>